<dbReference type="SUPFAM" id="SSF142906">
    <property type="entry name" value="YjbR-like"/>
    <property type="match status" value="1"/>
</dbReference>
<dbReference type="RefSeq" id="WP_213516644.1">
    <property type="nucleotide sequence ID" value="NZ_BOSE01000005.1"/>
</dbReference>
<keyword evidence="2" id="KW-1185">Reference proteome</keyword>
<evidence type="ECO:0008006" key="3">
    <source>
        <dbReference type="Google" id="ProtNLM"/>
    </source>
</evidence>
<accession>A0A919YV41</accession>
<dbReference type="InterPro" id="IPR007351">
    <property type="entry name" value="YjbR"/>
</dbReference>
<gene>
    <name evidence="1" type="primary">ywfC</name>
    <name evidence="1" type="ORF">J40TS1_30300</name>
</gene>
<dbReference type="AlphaFoldDB" id="A0A919YV41"/>
<dbReference type="PANTHER" id="PTHR35145:SF1">
    <property type="entry name" value="CYTOPLASMIC PROTEIN"/>
    <property type="match status" value="1"/>
</dbReference>
<name>A0A919YV41_9BACL</name>
<evidence type="ECO:0000313" key="1">
    <source>
        <dbReference type="EMBL" id="GIP17388.1"/>
    </source>
</evidence>
<dbReference type="InterPro" id="IPR038056">
    <property type="entry name" value="YjbR-like_sf"/>
</dbReference>
<reference evidence="1" key="1">
    <citation type="submission" date="2021-03" db="EMBL/GenBank/DDBJ databases">
        <title>Antimicrobial resistance genes in bacteria isolated from Japanese honey, and their potential for conferring macrolide and lincosamide resistance in the American foulbrood pathogen Paenibacillus larvae.</title>
        <authorList>
            <person name="Okamoto M."/>
            <person name="Kumagai M."/>
            <person name="Kanamori H."/>
            <person name="Takamatsu D."/>
        </authorList>
    </citation>
    <scope>NUCLEOTIDE SEQUENCE</scope>
    <source>
        <strain evidence="1">J40TS1</strain>
    </source>
</reference>
<dbReference type="Pfam" id="PF04237">
    <property type="entry name" value="YjbR"/>
    <property type="match status" value="1"/>
</dbReference>
<sequence>MKTREEAIHYCASLENTYEDYPFRDKNWTVMRHKSNKKVFAWIFEKDGHIWINVKCQPGWLDFYRNTYPSVVPAFHLNKDHWNSIILDGTVPEDVIHDMIRQSHQLTRNG</sequence>
<dbReference type="InterPro" id="IPR058532">
    <property type="entry name" value="YjbR/MT2646/Rv2570-like"/>
</dbReference>
<protein>
    <recommendedName>
        <fullName evidence="3">Cysteine methyltransferase</fullName>
    </recommendedName>
</protein>
<proteinExistence type="predicted"/>
<comment type="caution">
    <text evidence="1">The sequence shown here is derived from an EMBL/GenBank/DDBJ whole genome shotgun (WGS) entry which is preliminary data.</text>
</comment>
<evidence type="ECO:0000313" key="2">
    <source>
        <dbReference type="Proteomes" id="UP000683139"/>
    </source>
</evidence>
<organism evidence="1 2">
    <name type="scientific">Paenibacillus montaniterrae</name>
    <dbReference type="NCBI Taxonomy" id="429341"/>
    <lineage>
        <taxon>Bacteria</taxon>
        <taxon>Bacillati</taxon>
        <taxon>Bacillota</taxon>
        <taxon>Bacilli</taxon>
        <taxon>Bacillales</taxon>
        <taxon>Paenibacillaceae</taxon>
        <taxon>Paenibacillus</taxon>
    </lineage>
</organism>
<dbReference type="EMBL" id="BOSE01000005">
    <property type="protein sequence ID" value="GIP17388.1"/>
    <property type="molecule type" value="Genomic_DNA"/>
</dbReference>
<dbReference type="Proteomes" id="UP000683139">
    <property type="component" value="Unassembled WGS sequence"/>
</dbReference>
<dbReference type="PANTHER" id="PTHR35145">
    <property type="entry name" value="CYTOPLASMIC PROTEIN-RELATED"/>
    <property type="match status" value="1"/>
</dbReference>
<dbReference type="Gene3D" id="3.90.1150.30">
    <property type="match status" value="1"/>
</dbReference>